<dbReference type="EMBL" id="JBHTJZ010000005">
    <property type="protein sequence ID" value="MFD0959010.1"/>
    <property type="molecule type" value="Genomic_DNA"/>
</dbReference>
<feature type="region of interest" description="Disordered" evidence="4">
    <location>
        <begin position="142"/>
        <end position="164"/>
    </location>
</feature>
<dbReference type="Pfam" id="PF01047">
    <property type="entry name" value="MarR"/>
    <property type="match status" value="1"/>
</dbReference>
<dbReference type="PANTHER" id="PTHR42756">
    <property type="entry name" value="TRANSCRIPTIONAL REGULATOR, MARR"/>
    <property type="match status" value="1"/>
</dbReference>
<dbReference type="InterPro" id="IPR036390">
    <property type="entry name" value="WH_DNA-bd_sf"/>
</dbReference>
<evidence type="ECO:0000256" key="1">
    <source>
        <dbReference type="ARBA" id="ARBA00023015"/>
    </source>
</evidence>
<dbReference type="RefSeq" id="WP_377562846.1">
    <property type="nucleotide sequence ID" value="NZ_JBHTJZ010000005.1"/>
</dbReference>
<dbReference type="InterPro" id="IPR000835">
    <property type="entry name" value="HTH_MarR-typ"/>
</dbReference>
<feature type="domain" description="HTH marR-type" evidence="5">
    <location>
        <begin position="5"/>
        <end position="136"/>
    </location>
</feature>
<dbReference type="SUPFAM" id="SSF46785">
    <property type="entry name" value="Winged helix' DNA-binding domain"/>
    <property type="match status" value="1"/>
</dbReference>
<organism evidence="6 7">
    <name type="scientific">Paenibacillus chungangensis</name>
    <dbReference type="NCBI Taxonomy" id="696535"/>
    <lineage>
        <taxon>Bacteria</taxon>
        <taxon>Bacillati</taxon>
        <taxon>Bacillota</taxon>
        <taxon>Bacilli</taxon>
        <taxon>Bacillales</taxon>
        <taxon>Paenibacillaceae</taxon>
        <taxon>Paenibacillus</taxon>
    </lineage>
</organism>
<dbReference type="InterPro" id="IPR036388">
    <property type="entry name" value="WH-like_DNA-bd_sf"/>
</dbReference>
<proteinExistence type="predicted"/>
<keyword evidence="3" id="KW-0804">Transcription</keyword>
<dbReference type="PROSITE" id="PS50995">
    <property type="entry name" value="HTH_MARR_2"/>
    <property type="match status" value="1"/>
</dbReference>
<keyword evidence="7" id="KW-1185">Reference proteome</keyword>
<dbReference type="CDD" id="cd00090">
    <property type="entry name" value="HTH_ARSR"/>
    <property type="match status" value="1"/>
</dbReference>
<dbReference type="SMART" id="SM00347">
    <property type="entry name" value="HTH_MARR"/>
    <property type="match status" value="1"/>
</dbReference>
<dbReference type="PRINTS" id="PR00598">
    <property type="entry name" value="HTHMARR"/>
</dbReference>
<keyword evidence="2" id="KW-0238">DNA-binding</keyword>
<protein>
    <submittedName>
        <fullName evidence="6">MarR family winged helix-turn-helix transcriptional regulator</fullName>
    </submittedName>
</protein>
<name>A0ABW3HND4_9BACL</name>
<accession>A0ABW3HND4</accession>
<evidence type="ECO:0000256" key="3">
    <source>
        <dbReference type="ARBA" id="ARBA00023163"/>
    </source>
</evidence>
<sequence length="164" mass="18654">MISYNSRFLQAITILNRYYGRELIYELGEGVTRTQLYMLLMIKERGKSRPTELAEKLDVKPSAVTVMIDRLEKAGYVARTYDQKDRRVILIELTDSGRHMLDRALEVRKEMVGKHLAQLSDDETKAVTEILEKMVQFISDDGQHGTGCGHGAKCKSTGEGTERK</sequence>
<keyword evidence="1" id="KW-0805">Transcription regulation</keyword>
<gene>
    <name evidence="6" type="ORF">ACFQ2I_06345</name>
</gene>
<evidence type="ECO:0000259" key="5">
    <source>
        <dbReference type="PROSITE" id="PS50995"/>
    </source>
</evidence>
<evidence type="ECO:0000313" key="6">
    <source>
        <dbReference type="EMBL" id="MFD0959010.1"/>
    </source>
</evidence>
<dbReference type="Proteomes" id="UP001596989">
    <property type="component" value="Unassembled WGS sequence"/>
</dbReference>
<evidence type="ECO:0000256" key="4">
    <source>
        <dbReference type="SAM" id="MobiDB-lite"/>
    </source>
</evidence>
<dbReference type="PANTHER" id="PTHR42756:SF1">
    <property type="entry name" value="TRANSCRIPTIONAL REPRESSOR OF EMRAB OPERON"/>
    <property type="match status" value="1"/>
</dbReference>
<evidence type="ECO:0000313" key="7">
    <source>
        <dbReference type="Proteomes" id="UP001596989"/>
    </source>
</evidence>
<reference evidence="7" key="1">
    <citation type="journal article" date="2019" name="Int. J. Syst. Evol. Microbiol.">
        <title>The Global Catalogue of Microorganisms (GCM) 10K type strain sequencing project: providing services to taxonomists for standard genome sequencing and annotation.</title>
        <authorList>
            <consortium name="The Broad Institute Genomics Platform"/>
            <consortium name="The Broad Institute Genome Sequencing Center for Infectious Disease"/>
            <person name="Wu L."/>
            <person name="Ma J."/>
        </authorList>
    </citation>
    <scope>NUCLEOTIDE SEQUENCE [LARGE SCALE GENOMIC DNA]</scope>
    <source>
        <strain evidence="7">CCUG 59129</strain>
    </source>
</reference>
<evidence type="ECO:0000256" key="2">
    <source>
        <dbReference type="ARBA" id="ARBA00023125"/>
    </source>
</evidence>
<dbReference type="InterPro" id="IPR011991">
    <property type="entry name" value="ArsR-like_HTH"/>
</dbReference>
<comment type="caution">
    <text evidence="6">The sequence shown here is derived from an EMBL/GenBank/DDBJ whole genome shotgun (WGS) entry which is preliminary data.</text>
</comment>
<dbReference type="Gene3D" id="1.10.10.10">
    <property type="entry name" value="Winged helix-like DNA-binding domain superfamily/Winged helix DNA-binding domain"/>
    <property type="match status" value="1"/>
</dbReference>